<accession>A0A9W4BGE2</accession>
<evidence type="ECO:0000313" key="1">
    <source>
        <dbReference type="EMBL" id="BBY91904.1"/>
    </source>
</evidence>
<reference evidence="1 2" key="1">
    <citation type="journal article" date="2019" name="Emerg. Microbes Infect.">
        <title>Comprehensive subspecies identification of 175 nontuberculous mycobacteria species based on 7547 genomic profiles.</title>
        <authorList>
            <person name="Matsumoto Y."/>
            <person name="Kinjo T."/>
            <person name="Motooka D."/>
            <person name="Nabeya D."/>
            <person name="Jung N."/>
            <person name="Uechi K."/>
            <person name="Horii T."/>
            <person name="Iida T."/>
            <person name="Fujita J."/>
            <person name="Nakamura S."/>
        </authorList>
    </citation>
    <scope>NUCLEOTIDE SEQUENCE [LARGE SCALE GENOMIC DNA]</scope>
    <source>
        <strain evidence="1 2">JCM 6399</strain>
    </source>
</reference>
<dbReference type="KEGG" id="mgau:MGALJ_15730"/>
<dbReference type="Proteomes" id="UP000465785">
    <property type="component" value="Chromosome"/>
</dbReference>
<proteinExistence type="predicted"/>
<gene>
    <name evidence="1" type="ORF">MGALJ_15730</name>
</gene>
<protein>
    <submittedName>
        <fullName evidence="1">Uncharacterized protein</fullName>
    </submittedName>
</protein>
<evidence type="ECO:0000313" key="2">
    <source>
        <dbReference type="Proteomes" id="UP000465785"/>
    </source>
</evidence>
<dbReference type="AlphaFoldDB" id="A0A9W4BGE2"/>
<sequence length="71" mass="8309">MGHFTQHPAENGVFTDLFAARDRRESDLCWREQLFAAVMLFELDRTYEKHCKATSYISESNVEQGRSPVRE</sequence>
<dbReference type="EMBL" id="AP022601">
    <property type="protein sequence ID" value="BBY91904.1"/>
    <property type="molecule type" value="Genomic_DNA"/>
</dbReference>
<organism evidence="1 2">
    <name type="scientific">Mycobacterium gallinarum</name>
    <dbReference type="NCBI Taxonomy" id="39689"/>
    <lineage>
        <taxon>Bacteria</taxon>
        <taxon>Bacillati</taxon>
        <taxon>Actinomycetota</taxon>
        <taxon>Actinomycetes</taxon>
        <taxon>Mycobacteriales</taxon>
        <taxon>Mycobacteriaceae</taxon>
        <taxon>Mycobacterium</taxon>
    </lineage>
</organism>
<name>A0A9W4BGE2_9MYCO</name>
<keyword evidence="2" id="KW-1185">Reference proteome</keyword>